<keyword evidence="10" id="KW-0830">Ubiquinone</keyword>
<dbReference type="PANTHER" id="PTHR10849:SF24">
    <property type="entry name" value="NADH-QUINONE OXIDOREDUCTASE SUBUNIT I 2"/>
    <property type="match status" value="1"/>
</dbReference>
<dbReference type="SUPFAM" id="SSF54862">
    <property type="entry name" value="4Fe-4S ferredoxins"/>
    <property type="match status" value="1"/>
</dbReference>
<feature type="domain" description="4Fe-4S ferredoxin-type" evidence="12">
    <location>
        <begin position="38"/>
        <end position="67"/>
    </location>
</feature>
<sequence length="205" mass="23763">MYLPKIREIKEALTSFFSKPYTTKFPAEGYKPEEEFRGFPRYHNEDCVGCGTCAQVCPAGAITVTDEIGNKLRRLQINYLSCIHCGQCEEHCITEKGVLLSKEYSFSVMDKNDASILETVEKEILVCEVCGSMIAPLDQLKWIRERLGAKAYAHPNFLLNIQREFFDLEPSYAKLRIRREDQIKEVCPKCRHKIVVEDEFYTFNR</sequence>
<keyword evidence="3" id="KW-0874">Quinone</keyword>
<evidence type="ECO:0000256" key="1">
    <source>
        <dbReference type="ARBA" id="ARBA00022475"/>
    </source>
</evidence>
<feature type="domain" description="4Fe-4S ferredoxin-type" evidence="12">
    <location>
        <begin position="73"/>
        <end position="103"/>
    </location>
</feature>
<dbReference type="Gene3D" id="3.30.70.3270">
    <property type="match status" value="1"/>
</dbReference>
<dbReference type="Pfam" id="PF12838">
    <property type="entry name" value="Fer4_7"/>
    <property type="match status" value="1"/>
</dbReference>
<dbReference type="InterPro" id="IPR017900">
    <property type="entry name" value="4Fe4S_Fe_S_CS"/>
</dbReference>
<protein>
    <submittedName>
        <fullName evidence="13">4Fe-4S dicluster domain-containing protein</fullName>
    </submittedName>
</protein>
<dbReference type="GO" id="GO:0016020">
    <property type="term" value="C:membrane"/>
    <property type="evidence" value="ECO:0007669"/>
    <property type="project" value="InterPro"/>
</dbReference>
<evidence type="ECO:0000256" key="4">
    <source>
        <dbReference type="ARBA" id="ARBA00022723"/>
    </source>
</evidence>
<accession>A0A832G7M2</accession>
<keyword evidence="9" id="KW-0520">NAD</keyword>
<evidence type="ECO:0000256" key="9">
    <source>
        <dbReference type="ARBA" id="ARBA00023027"/>
    </source>
</evidence>
<evidence type="ECO:0000256" key="7">
    <source>
        <dbReference type="ARBA" id="ARBA00023004"/>
    </source>
</evidence>
<evidence type="ECO:0000256" key="6">
    <source>
        <dbReference type="ARBA" id="ARBA00022967"/>
    </source>
</evidence>
<keyword evidence="5" id="KW-0677">Repeat</keyword>
<dbReference type="PROSITE" id="PS00198">
    <property type="entry name" value="4FE4S_FER_1"/>
    <property type="match status" value="1"/>
</dbReference>
<evidence type="ECO:0000256" key="10">
    <source>
        <dbReference type="ARBA" id="ARBA00023075"/>
    </source>
</evidence>
<dbReference type="InterPro" id="IPR010226">
    <property type="entry name" value="NADH_quinone_OxRdtase_chainI"/>
</dbReference>
<dbReference type="AlphaFoldDB" id="A0A832G7M2"/>
<keyword evidence="2" id="KW-0004">4Fe-4S</keyword>
<proteinExistence type="predicted"/>
<evidence type="ECO:0000256" key="11">
    <source>
        <dbReference type="ARBA" id="ARBA00023136"/>
    </source>
</evidence>
<keyword evidence="6" id="KW-1278">Translocase</keyword>
<evidence type="ECO:0000256" key="8">
    <source>
        <dbReference type="ARBA" id="ARBA00023014"/>
    </source>
</evidence>
<dbReference type="GO" id="GO:0046872">
    <property type="term" value="F:metal ion binding"/>
    <property type="evidence" value="ECO:0007669"/>
    <property type="project" value="UniProtKB-KW"/>
</dbReference>
<evidence type="ECO:0000259" key="12">
    <source>
        <dbReference type="PROSITE" id="PS51379"/>
    </source>
</evidence>
<dbReference type="EMBL" id="DSVI01000014">
    <property type="protein sequence ID" value="HGT48327.1"/>
    <property type="molecule type" value="Genomic_DNA"/>
</dbReference>
<reference evidence="13" key="1">
    <citation type="journal article" date="2020" name="mSystems">
        <title>Genome- and Community-Level Interaction Insights into Carbon Utilization and Element Cycling Functions of Hydrothermarchaeota in Hydrothermal Sediment.</title>
        <authorList>
            <person name="Zhou Z."/>
            <person name="Liu Y."/>
            <person name="Xu W."/>
            <person name="Pan J."/>
            <person name="Luo Z.H."/>
            <person name="Li M."/>
        </authorList>
    </citation>
    <scope>NUCLEOTIDE SEQUENCE [LARGE SCALE GENOMIC DNA]</scope>
    <source>
        <strain evidence="13">SpSt-500</strain>
    </source>
</reference>
<evidence type="ECO:0000313" key="13">
    <source>
        <dbReference type="EMBL" id="HGT48327.1"/>
    </source>
</evidence>
<dbReference type="PANTHER" id="PTHR10849">
    <property type="entry name" value="NADH DEHYDROGENASE UBIQUINONE IRON-SULFUR PROTEIN 8, MITOCHONDRIAL"/>
    <property type="match status" value="1"/>
</dbReference>
<keyword evidence="11" id="KW-0472">Membrane</keyword>
<keyword evidence="4" id="KW-0479">Metal-binding</keyword>
<gene>
    <name evidence="13" type="ORF">ENS56_09845</name>
</gene>
<organism evidence="13">
    <name type="scientific">Ignavibacterium album</name>
    <dbReference type="NCBI Taxonomy" id="591197"/>
    <lineage>
        <taxon>Bacteria</taxon>
        <taxon>Pseudomonadati</taxon>
        <taxon>Ignavibacteriota</taxon>
        <taxon>Ignavibacteria</taxon>
        <taxon>Ignavibacteriales</taxon>
        <taxon>Ignavibacteriaceae</taxon>
        <taxon>Ignavibacterium</taxon>
    </lineage>
</organism>
<evidence type="ECO:0000256" key="2">
    <source>
        <dbReference type="ARBA" id="ARBA00022485"/>
    </source>
</evidence>
<keyword evidence="8" id="KW-0411">Iron-sulfur</keyword>
<dbReference type="GO" id="GO:0016651">
    <property type="term" value="F:oxidoreductase activity, acting on NAD(P)H"/>
    <property type="evidence" value="ECO:0007669"/>
    <property type="project" value="InterPro"/>
</dbReference>
<keyword evidence="7" id="KW-0408">Iron</keyword>
<dbReference type="GO" id="GO:0051539">
    <property type="term" value="F:4 iron, 4 sulfur cluster binding"/>
    <property type="evidence" value="ECO:0007669"/>
    <property type="project" value="UniProtKB-KW"/>
</dbReference>
<evidence type="ECO:0000256" key="3">
    <source>
        <dbReference type="ARBA" id="ARBA00022719"/>
    </source>
</evidence>
<dbReference type="InterPro" id="IPR017896">
    <property type="entry name" value="4Fe4S_Fe-S-bd"/>
</dbReference>
<evidence type="ECO:0000256" key="5">
    <source>
        <dbReference type="ARBA" id="ARBA00022737"/>
    </source>
</evidence>
<comment type="caution">
    <text evidence="13">The sequence shown here is derived from an EMBL/GenBank/DDBJ whole genome shotgun (WGS) entry which is preliminary data.</text>
</comment>
<dbReference type="GO" id="GO:0048038">
    <property type="term" value="F:quinone binding"/>
    <property type="evidence" value="ECO:0007669"/>
    <property type="project" value="UniProtKB-KW"/>
</dbReference>
<keyword evidence="1" id="KW-1003">Cell membrane</keyword>
<name>A0A832G7M2_9BACT</name>
<dbReference type="PROSITE" id="PS51379">
    <property type="entry name" value="4FE4S_FER_2"/>
    <property type="match status" value="2"/>
</dbReference>